<dbReference type="InterPro" id="IPR002110">
    <property type="entry name" value="Ankyrin_rpt"/>
</dbReference>
<dbReference type="Pfam" id="PF12796">
    <property type="entry name" value="Ank_2"/>
    <property type="match status" value="1"/>
</dbReference>
<dbReference type="PROSITE" id="PS50088">
    <property type="entry name" value="ANK_REPEAT"/>
    <property type="match status" value="3"/>
</dbReference>
<comment type="similarity">
    <text evidence="1">Belongs to the ANKRD34 family.</text>
</comment>
<feature type="region of interest" description="Disordered" evidence="5">
    <location>
        <begin position="521"/>
        <end position="551"/>
    </location>
</feature>
<evidence type="ECO:0000313" key="7">
    <source>
        <dbReference type="Proteomes" id="UP000472277"/>
    </source>
</evidence>
<feature type="region of interest" description="Disordered" evidence="5">
    <location>
        <begin position="287"/>
        <end position="329"/>
    </location>
</feature>
<dbReference type="Ensembl" id="ENSSTUT00000101119.1">
    <property type="protein sequence ID" value="ENSSTUP00000094379.1"/>
    <property type="gene ID" value="ENSSTUG00000042209.1"/>
</dbReference>
<dbReference type="Proteomes" id="UP000472277">
    <property type="component" value="Chromosome 39"/>
</dbReference>
<reference evidence="6" key="1">
    <citation type="submission" date="2025-08" db="UniProtKB">
        <authorList>
            <consortium name="Ensembl"/>
        </authorList>
    </citation>
    <scope>IDENTIFICATION</scope>
</reference>
<dbReference type="Gene3D" id="1.25.40.20">
    <property type="entry name" value="Ankyrin repeat-containing domain"/>
    <property type="match status" value="1"/>
</dbReference>
<dbReference type="Pfam" id="PF00023">
    <property type="entry name" value="Ank"/>
    <property type="match status" value="1"/>
</dbReference>
<keyword evidence="2" id="KW-0677">Repeat</keyword>
<evidence type="ECO:0000313" key="6">
    <source>
        <dbReference type="Ensembl" id="ENSSTUP00000094379.1"/>
    </source>
</evidence>
<evidence type="ECO:0000256" key="4">
    <source>
        <dbReference type="PROSITE-ProRule" id="PRU00023"/>
    </source>
</evidence>
<keyword evidence="3 4" id="KW-0040">ANK repeat</keyword>
<dbReference type="InterPro" id="IPR036770">
    <property type="entry name" value="Ankyrin_rpt-contain_sf"/>
</dbReference>
<feature type="repeat" description="ANK" evidence="4">
    <location>
        <begin position="83"/>
        <end position="116"/>
    </location>
</feature>
<dbReference type="AlphaFoldDB" id="A0A674DFP0"/>
<sequence length="551" mass="59709">MSVPQDLFPDGSPLIGAARLGKLRLVRLLLEGGAQVNERNPGGETPLLAACKALRGEPTGPGTLKLLRYLLDNQADPNAQDRSGRTALMYSCMERAGAQLASTLLSAGADPSMEDYSGASAMVYAINAQHQPTLQVLLDACRAKGRDIIIITTEMGVSGGPVTRRYLNVLPSPDASPVTCMSPSDIIIKTGSPNSLEGENVFNFRGSGWREGGREGRKVLNISGTCLILSYLIPGKRGSGSSSRFSPCELSPVDQSCIPPPRQRQWSEPWLAIHNLARLNKVYQEGRRERKVEEEGGEEGGKGEKGSLHHDFKKERREKAELEEEVREDKESRSVHLYHKEISSGASCSLLFPTEEHLSQAAQSRLSPERRLAPGGSTLDLYKEHPSTQTALHCRGGSNLIGCDPMTRKCSVDRLPPCSPSRWQGARRNTLPSLTPAPPLLHLPPLSCYESHLQVPPLGLPVAGLGMVCRTQLPSPSSPLSPTPPLSLPFKAIFRPGFLPPLPLSTSSSIPALLLSTSSSFVPPLPPSSERSPRRHSIQLEPLKGEEEEEE</sequence>
<reference evidence="6" key="2">
    <citation type="submission" date="2025-09" db="UniProtKB">
        <authorList>
            <consortium name="Ensembl"/>
        </authorList>
    </citation>
    <scope>IDENTIFICATION</scope>
</reference>
<organism evidence="6 7">
    <name type="scientific">Salmo trutta</name>
    <name type="common">Brown trout</name>
    <dbReference type="NCBI Taxonomy" id="8032"/>
    <lineage>
        <taxon>Eukaryota</taxon>
        <taxon>Metazoa</taxon>
        <taxon>Chordata</taxon>
        <taxon>Craniata</taxon>
        <taxon>Vertebrata</taxon>
        <taxon>Euteleostomi</taxon>
        <taxon>Actinopterygii</taxon>
        <taxon>Neopterygii</taxon>
        <taxon>Teleostei</taxon>
        <taxon>Protacanthopterygii</taxon>
        <taxon>Salmoniformes</taxon>
        <taxon>Salmonidae</taxon>
        <taxon>Salmoninae</taxon>
        <taxon>Salmo</taxon>
    </lineage>
</organism>
<name>A0A674DFP0_SALTR</name>
<dbReference type="PANTHER" id="PTHR24156">
    <property type="entry name" value="ANK_REP_REGION DOMAIN-CONTAINING PROTEIN"/>
    <property type="match status" value="1"/>
</dbReference>
<gene>
    <name evidence="6" type="primary">LOC115179401</name>
</gene>
<dbReference type="SMART" id="SM00248">
    <property type="entry name" value="ANK"/>
    <property type="match status" value="4"/>
</dbReference>
<dbReference type="InParanoid" id="A0A674DFP0"/>
<protein>
    <submittedName>
        <fullName evidence="6">Ankyrin repeat domain-containing protein 34B-like</fullName>
    </submittedName>
</protein>
<feature type="repeat" description="ANK" evidence="4">
    <location>
        <begin position="42"/>
        <end position="82"/>
    </location>
</feature>
<evidence type="ECO:0000256" key="1">
    <source>
        <dbReference type="ARBA" id="ARBA00010029"/>
    </source>
</evidence>
<dbReference type="GeneTree" id="ENSGT00390000012355"/>
<keyword evidence="7" id="KW-1185">Reference proteome</keyword>
<evidence type="ECO:0000256" key="3">
    <source>
        <dbReference type="ARBA" id="ARBA00023043"/>
    </source>
</evidence>
<evidence type="ECO:0000256" key="5">
    <source>
        <dbReference type="SAM" id="MobiDB-lite"/>
    </source>
</evidence>
<dbReference type="PROSITE" id="PS50297">
    <property type="entry name" value="ANK_REP_REGION"/>
    <property type="match status" value="1"/>
</dbReference>
<accession>A0A674DFP0</accession>
<evidence type="ECO:0000256" key="2">
    <source>
        <dbReference type="ARBA" id="ARBA00022737"/>
    </source>
</evidence>
<feature type="repeat" description="ANK" evidence="4">
    <location>
        <begin position="9"/>
        <end position="41"/>
    </location>
</feature>
<proteinExistence type="inferred from homology"/>
<dbReference type="OMA" id="DPCIEDG"/>
<dbReference type="SUPFAM" id="SSF48403">
    <property type="entry name" value="Ankyrin repeat"/>
    <property type="match status" value="1"/>
</dbReference>
<feature type="compositionally biased region" description="Basic and acidic residues" evidence="5">
    <location>
        <begin position="287"/>
        <end position="320"/>
    </location>
</feature>
<dbReference type="InterPro" id="IPR042637">
    <property type="entry name" value="AN34A/B/C"/>
</dbReference>
<dbReference type="PANTHER" id="PTHR24156:SF7">
    <property type="entry name" value="ANKYRIN REPEAT DOMAIN-CONTAINING PROTEIN 34B-LIKE"/>
    <property type="match status" value="1"/>
</dbReference>